<evidence type="ECO:0000256" key="5">
    <source>
        <dbReference type="ARBA" id="ARBA00023034"/>
    </source>
</evidence>
<dbReference type="InterPro" id="IPR012501">
    <property type="entry name" value="Vps54_C"/>
</dbReference>
<dbReference type="EMBL" id="SDMP01000006">
    <property type="protein sequence ID" value="RYR53368.1"/>
    <property type="molecule type" value="Genomic_DNA"/>
</dbReference>
<evidence type="ECO:0000256" key="3">
    <source>
        <dbReference type="ARBA" id="ARBA00022448"/>
    </source>
</evidence>
<dbReference type="AlphaFoldDB" id="A0A445CR29"/>
<gene>
    <name evidence="9" type="ORF">Ahy_A06g028436</name>
</gene>
<dbReference type="Proteomes" id="UP000289738">
    <property type="component" value="Chromosome A06"/>
</dbReference>
<evidence type="ECO:0000313" key="9">
    <source>
        <dbReference type="EMBL" id="RYR53368.1"/>
    </source>
</evidence>
<keyword evidence="5" id="KW-0333">Golgi apparatus</keyword>
<organism evidence="9 10">
    <name type="scientific">Arachis hypogaea</name>
    <name type="common">Peanut</name>
    <dbReference type="NCBI Taxonomy" id="3818"/>
    <lineage>
        <taxon>Eukaryota</taxon>
        <taxon>Viridiplantae</taxon>
        <taxon>Streptophyta</taxon>
        <taxon>Embryophyta</taxon>
        <taxon>Tracheophyta</taxon>
        <taxon>Spermatophyta</taxon>
        <taxon>Magnoliopsida</taxon>
        <taxon>eudicotyledons</taxon>
        <taxon>Gunneridae</taxon>
        <taxon>Pentapetalae</taxon>
        <taxon>rosids</taxon>
        <taxon>fabids</taxon>
        <taxon>Fabales</taxon>
        <taxon>Fabaceae</taxon>
        <taxon>Papilionoideae</taxon>
        <taxon>50 kb inversion clade</taxon>
        <taxon>dalbergioids sensu lato</taxon>
        <taxon>Dalbergieae</taxon>
        <taxon>Pterocarpus clade</taxon>
        <taxon>Arachis</taxon>
    </lineage>
</organism>
<dbReference type="GO" id="GO:0000938">
    <property type="term" value="C:GARP complex"/>
    <property type="evidence" value="ECO:0007669"/>
    <property type="project" value="InterPro"/>
</dbReference>
<keyword evidence="7" id="KW-0472">Membrane</keyword>
<dbReference type="Gene3D" id="1.20.1250.20">
    <property type="entry name" value="MFS general substrate transporter like domains"/>
    <property type="match status" value="1"/>
</dbReference>
<dbReference type="InterPro" id="IPR036259">
    <property type="entry name" value="MFS_trans_sf"/>
</dbReference>
<comment type="caution">
    <text evidence="9">The sequence shown here is derived from an EMBL/GenBank/DDBJ whole genome shotgun (WGS) entry which is preliminary data.</text>
</comment>
<comment type="subcellular location">
    <subcellularLocation>
        <location evidence="1">Golgi apparatus</location>
        <location evidence="1">trans-Golgi network</location>
    </subcellularLocation>
</comment>
<evidence type="ECO:0000313" key="10">
    <source>
        <dbReference type="Proteomes" id="UP000289738"/>
    </source>
</evidence>
<sequence>MAEEIRFFELNTGAKIPSCHKKKRVLLRKNKKRWNLNVPITYIDKAYQVMSLVPNKGYEGNEEIELHFLYTYVIILVHEALEGLENMAFVANAVSLVTYFFGFMNFSLTKSATTLTNFMGTAFLLSLVGGFISDTYLSRFKTCVIFASMELLIYESLEVNHVKFNLSSMMCELPKLLLMMKLFVLLYCLRQKNQDSEVLTSGLILLKMLSEYSDMNNLLLSLSSEVVHRVVEILKFFHTRTCKLVLGAGAMQHVYKLYSL</sequence>
<dbReference type="InterPro" id="IPR039745">
    <property type="entry name" value="Vps54"/>
</dbReference>
<dbReference type="GO" id="GO:0006896">
    <property type="term" value="P:Golgi to vacuole transport"/>
    <property type="evidence" value="ECO:0007669"/>
    <property type="project" value="TreeGrafter"/>
</dbReference>
<evidence type="ECO:0000256" key="2">
    <source>
        <dbReference type="ARBA" id="ARBA00009150"/>
    </source>
</evidence>
<proteinExistence type="inferred from homology"/>
<keyword evidence="7" id="KW-0812">Transmembrane</keyword>
<evidence type="ECO:0000256" key="1">
    <source>
        <dbReference type="ARBA" id="ARBA00004601"/>
    </source>
</evidence>
<evidence type="ECO:0000259" key="8">
    <source>
        <dbReference type="Pfam" id="PF07928"/>
    </source>
</evidence>
<dbReference type="GO" id="GO:0042147">
    <property type="term" value="P:retrograde transport, endosome to Golgi"/>
    <property type="evidence" value="ECO:0007669"/>
    <property type="project" value="InterPro"/>
</dbReference>
<keyword evidence="10" id="KW-1185">Reference proteome</keyword>
<keyword evidence="7" id="KW-1133">Transmembrane helix</keyword>
<reference evidence="9 10" key="1">
    <citation type="submission" date="2019-01" db="EMBL/GenBank/DDBJ databases">
        <title>Sequencing of cultivated peanut Arachis hypogaea provides insights into genome evolution and oil improvement.</title>
        <authorList>
            <person name="Chen X."/>
        </authorList>
    </citation>
    <scope>NUCLEOTIDE SEQUENCE [LARGE SCALE GENOMIC DNA]</scope>
    <source>
        <strain evidence="10">cv. Fuhuasheng</strain>
        <tissue evidence="9">Leaves</tissue>
    </source>
</reference>
<dbReference type="GO" id="GO:0005829">
    <property type="term" value="C:cytosol"/>
    <property type="evidence" value="ECO:0007669"/>
    <property type="project" value="GOC"/>
</dbReference>
<dbReference type="PANTHER" id="PTHR12965:SF0">
    <property type="entry name" value="VACUOLAR PROTEIN SORTING-ASSOCIATED PROTEIN 54"/>
    <property type="match status" value="1"/>
</dbReference>
<dbReference type="PANTHER" id="PTHR12965">
    <property type="entry name" value="VACUOLAR PROTEIN SORTING 54"/>
    <property type="match status" value="1"/>
</dbReference>
<name>A0A445CR29_ARAHY</name>
<dbReference type="GO" id="GO:0019905">
    <property type="term" value="F:syntaxin binding"/>
    <property type="evidence" value="ECO:0007669"/>
    <property type="project" value="TreeGrafter"/>
</dbReference>
<feature type="transmembrane region" description="Helical" evidence="7">
    <location>
        <begin position="115"/>
        <end position="132"/>
    </location>
</feature>
<evidence type="ECO:0000256" key="6">
    <source>
        <dbReference type="ARBA" id="ARBA00023054"/>
    </source>
</evidence>
<keyword evidence="6" id="KW-0175">Coiled coil</keyword>
<feature type="domain" description="Vacuolar protein sorting-associated protein 54 C-terminal" evidence="8">
    <location>
        <begin position="198"/>
        <end position="253"/>
    </location>
</feature>
<feature type="transmembrane region" description="Helical" evidence="7">
    <location>
        <begin position="87"/>
        <end position="108"/>
    </location>
</feature>
<protein>
    <recommendedName>
        <fullName evidence="8">Vacuolar protein sorting-associated protein 54 C-terminal domain-containing protein</fullName>
    </recommendedName>
</protein>
<comment type="similarity">
    <text evidence="2">Belongs to the VPS54 family.</text>
</comment>
<accession>A0A445CR29</accession>
<dbReference type="Pfam" id="PF07928">
    <property type="entry name" value="Vps54"/>
    <property type="match status" value="1"/>
</dbReference>
<dbReference type="GO" id="GO:0015031">
    <property type="term" value="P:protein transport"/>
    <property type="evidence" value="ECO:0007669"/>
    <property type="project" value="UniProtKB-KW"/>
</dbReference>
<keyword evidence="4" id="KW-0653">Protein transport</keyword>
<evidence type="ECO:0000256" key="4">
    <source>
        <dbReference type="ARBA" id="ARBA00022927"/>
    </source>
</evidence>
<evidence type="ECO:0000256" key="7">
    <source>
        <dbReference type="SAM" id="Phobius"/>
    </source>
</evidence>
<keyword evidence="3" id="KW-0813">Transport</keyword>